<feature type="transmembrane region" description="Helical" evidence="1">
    <location>
        <begin position="60"/>
        <end position="78"/>
    </location>
</feature>
<keyword evidence="3" id="KW-1185">Reference proteome</keyword>
<dbReference type="OrthoDB" id="8114024at2"/>
<protein>
    <submittedName>
        <fullName evidence="2">Uncharacterized protein</fullName>
    </submittedName>
</protein>
<sequence>MTRHTKVFTLKTWHYYSGITLSVFIAFHLFNQLMSLHSENAHLAVMKAFRTVYRHPVVETILLIAVASQVVTGIRLLFSSKRKSAAEKIQVYSGMYLSFFLLFHVGAVLYGRFTGLDTNFYFAAAGLNMYPSTFFFIPYYLLAVTAISLHVAAIHYIKTGSGGWSRGIAVIGFIVALLIITGFTDRFQWRKMPAANEQFIRQTFGR</sequence>
<accession>A0A365XYT5</accession>
<organism evidence="2 3">
    <name type="scientific">Chitinophaga flava</name>
    <dbReference type="NCBI Taxonomy" id="2259036"/>
    <lineage>
        <taxon>Bacteria</taxon>
        <taxon>Pseudomonadati</taxon>
        <taxon>Bacteroidota</taxon>
        <taxon>Chitinophagia</taxon>
        <taxon>Chitinophagales</taxon>
        <taxon>Chitinophagaceae</taxon>
        <taxon>Chitinophaga</taxon>
    </lineage>
</organism>
<keyword evidence="1" id="KW-1133">Transmembrane helix</keyword>
<proteinExistence type="predicted"/>
<dbReference type="AlphaFoldDB" id="A0A365XYT5"/>
<evidence type="ECO:0000313" key="2">
    <source>
        <dbReference type="EMBL" id="RBL91400.1"/>
    </source>
</evidence>
<dbReference type="Proteomes" id="UP000253410">
    <property type="component" value="Unassembled WGS sequence"/>
</dbReference>
<comment type="caution">
    <text evidence="2">The sequence shown here is derived from an EMBL/GenBank/DDBJ whole genome shotgun (WGS) entry which is preliminary data.</text>
</comment>
<feature type="transmembrane region" description="Helical" evidence="1">
    <location>
        <begin position="133"/>
        <end position="157"/>
    </location>
</feature>
<dbReference type="RefSeq" id="WP_113613997.1">
    <property type="nucleotide sequence ID" value="NZ_QFFJ01000001.1"/>
</dbReference>
<dbReference type="GO" id="GO:0016020">
    <property type="term" value="C:membrane"/>
    <property type="evidence" value="ECO:0007669"/>
    <property type="project" value="InterPro"/>
</dbReference>
<reference evidence="2 3" key="1">
    <citation type="submission" date="2018-05" db="EMBL/GenBank/DDBJ databases">
        <title>Chitinophaga sp. K3CV102501T nov., isolated from isolated from a monsoon evergreen broad-leaved forest soil.</title>
        <authorList>
            <person name="Lv Y."/>
        </authorList>
    </citation>
    <scope>NUCLEOTIDE SEQUENCE [LARGE SCALE GENOMIC DNA]</scope>
    <source>
        <strain evidence="2 3">GDMCC 1.1325</strain>
    </source>
</reference>
<dbReference type="SUPFAM" id="SSF81343">
    <property type="entry name" value="Fumarate reductase respiratory complex transmembrane subunits"/>
    <property type="match status" value="1"/>
</dbReference>
<evidence type="ECO:0000313" key="3">
    <source>
        <dbReference type="Proteomes" id="UP000253410"/>
    </source>
</evidence>
<keyword evidence="1" id="KW-0472">Membrane</keyword>
<dbReference type="Gene3D" id="1.20.1300.10">
    <property type="entry name" value="Fumarate reductase/succinate dehydrogenase, transmembrane subunit"/>
    <property type="match status" value="1"/>
</dbReference>
<name>A0A365XYT5_9BACT</name>
<feature type="transmembrane region" description="Helical" evidence="1">
    <location>
        <begin position="12"/>
        <end position="30"/>
    </location>
</feature>
<dbReference type="EMBL" id="QFFJ01000001">
    <property type="protein sequence ID" value="RBL91400.1"/>
    <property type="molecule type" value="Genomic_DNA"/>
</dbReference>
<evidence type="ECO:0000256" key="1">
    <source>
        <dbReference type="SAM" id="Phobius"/>
    </source>
</evidence>
<feature type="transmembrane region" description="Helical" evidence="1">
    <location>
        <begin position="164"/>
        <end position="183"/>
    </location>
</feature>
<dbReference type="InterPro" id="IPR034804">
    <property type="entry name" value="SQR/QFR_C/D"/>
</dbReference>
<gene>
    <name evidence="2" type="ORF">DF182_01915</name>
</gene>
<feature type="transmembrane region" description="Helical" evidence="1">
    <location>
        <begin position="90"/>
        <end position="113"/>
    </location>
</feature>
<keyword evidence="1" id="KW-0812">Transmembrane</keyword>